<dbReference type="Proteomes" id="UP000184440">
    <property type="component" value="Unassembled WGS sequence"/>
</dbReference>
<protein>
    <submittedName>
        <fullName evidence="3">Uncharacterized conserved protein</fullName>
    </submittedName>
</protein>
<dbReference type="Gene3D" id="3.30.70.1060">
    <property type="entry name" value="Dimeric alpha+beta barrel"/>
    <property type="match status" value="1"/>
</dbReference>
<keyword evidence="4" id="KW-1185">Reference proteome</keyword>
<dbReference type="RefSeq" id="WP_073258802.1">
    <property type="nucleotide sequence ID" value="NZ_FRCS01000005.1"/>
</dbReference>
<reference evidence="3 4" key="1">
    <citation type="submission" date="2016-11" db="EMBL/GenBank/DDBJ databases">
        <authorList>
            <person name="Jaros S."/>
            <person name="Januszkiewicz K."/>
            <person name="Wedrychowicz H."/>
        </authorList>
    </citation>
    <scope>NUCLEOTIDE SEQUENCE [LARGE SCALE GENOMIC DNA]</scope>
    <source>
        <strain evidence="3 4">DSM 46144</strain>
    </source>
</reference>
<comment type="similarity">
    <text evidence="1">Belongs to the YciI family.</text>
</comment>
<gene>
    <name evidence="3" type="ORF">SAMN05443668_105199</name>
</gene>
<dbReference type="AlphaFoldDB" id="A0A1M7QQW2"/>
<proteinExistence type="inferred from homology"/>
<dbReference type="PANTHER" id="PTHR35174:SF3">
    <property type="entry name" value="BLL7171 PROTEIN"/>
    <property type="match status" value="1"/>
</dbReference>
<feature type="domain" description="YCII-related" evidence="2">
    <location>
        <begin position="1"/>
        <end position="126"/>
    </location>
</feature>
<dbReference type="InterPro" id="IPR005545">
    <property type="entry name" value="YCII"/>
</dbReference>
<dbReference type="Pfam" id="PF03795">
    <property type="entry name" value="YCII"/>
    <property type="match status" value="1"/>
</dbReference>
<evidence type="ECO:0000313" key="4">
    <source>
        <dbReference type="Proteomes" id="UP000184440"/>
    </source>
</evidence>
<organism evidence="3 4">
    <name type="scientific">Cryptosporangium aurantiacum</name>
    <dbReference type="NCBI Taxonomy" id="134849"/>
    <lineage>
        <taxon>Bacteria</taxon>
        <taxon>Bacillati</taxon>
        <taxon>Actinomycetota</taxon>
        <taxon>Actinomycetes</taxon>
        <taxon>Cryptosporangiales</taxon>
        <taxon>Cryptosporangiaceae</taxon>
        <taxon>Cryptosporangium</taxon>
    </lineage>
</organism>
<accession>A0A1M7QQW2</accession>
<evidence type="ECO:0000256" key="1">
    <source>
        <dbReference type="ARBA" id="ARBA00007689"/>
    </source>
</evidence>
<dbReference type="InterPro" id="IPR011008">
    <property type="entry name" value="Dimeric_a/b-barrel"/>
</dbReference>
<evidence type="ECO:0000313" key="3">
    <source>
        <dbReference type="EMBL" id="SHN33915.1"/>
    </source>
</evidence>
<evidence type="ECO:0000259" key="2">
    <source>
        <dbReference type="Pfam" id="PF03795"/>
    </source>
</evidence>
<name>A0A1M7QQW2_9ACTN</name>
<dbReference type="EMBL" id="FRCS01000005">
    <property type="protein sequence ID" value="SHN33915.1"/>
    <property type="molecule type" value="Genomic_DNA"/>
</dbReference>
<dbReference type="STRING" id="134849.SAMN05443668_105199"/>
<dbReference type="PANTHER" id="PTHR35174">
    <property type="entry name" value="BLL7171 PROTEIN-RELATED"/>
    <property type="match status" value="1"/>
</dbReference>
<sequence>MKYLLLIYSNPEQWEHPVFRHHPDFRTLPPDEQANLTAQWEELRREIVESGELIQGVALAEPRRARTVRSRDGVRLVTDGPYAEAKEHLAGYLVVECADPRRASEIASRIPDARFAAVEVRPIGTFSVG</sequence>
<dbReference type="SUPFAM" id="SSF54909">
    <property type="entry name" value="Dimeric alpha+beta barrel"/>
    <property type="match status" value="1"/>
</dbReference>
<dbReference type="OrthoDB" id="668782at2"/>